<dbReference type="Proteomes" id="UP000297299">
    <property type="component" value="Unassembled WGS sequence"/>
</dbReference>
<protein>
    <recommendedName>
        <fullName evidence="2">BTB domain-containing protein</fullName>
    </recommendedName>
</protein>
<dbReference type="SUPFAM" id="SSF54695">
    <property type="entry name" value="POZ domain"/>
    <property type="match status" value="1"/>
</dbReference>
<feature type="compositionally biased region" description="Low complexity" evidence="1">
    <location>
        <begin position="23"/>
        <end position="32"/>
    </location>
</feature>
<dbReference type="InterPro" id="IPR011333">
    <property type="entry name" value="SKP1/BTB/POZ_sf"/>
</dbReference>
<reference evidence="3 4" key="1">
    <citation type="submission" date="2017-11" db="EMBL/GenBank/DDBJ databases">
        <title>Comparative genomics of Botrytis spp.</title>
        <authorList>
            <person name="Valero-Jimenez C.A."/>
            <person name="Tapia P."/>
            <person name="Veloso J."/>
            <person name="Silva-Moreno E."/>
            <person name="Staats M."/>
            <person name="Valdes J.H."/>
            <person name="Van Kan J.A.L."/>
        </authorList>
    </citation>
    <scope>NUCLEOTIDE SEQUENCE [LARGE SCALE GENOMIC DNA]</scope>
    <source>
        <strain evidence="3 4">MUCL2830</strain>
    </source>
</reference>
<dbReference type="AlphaFoldDB" id="A0A4Y8D107"/>
<proteinExistence type="predicted"/>
<dbReference type="PANTHER" id="PTHR47843:SF2">
    <property type="entry name" value="BTB DOMAIN-CONTAINING PROTEIN"/>
    <property type="match status" value="1"/>
</dbReference>
<organism evidence="3 4">
    <name type="scientific">Botryotinia calthae</name>
    <dbReference type="NCBI Taxonomy" id="38488"/>
    <lineage>
        <taxon>Eukaryota</taxon>
        <taxon>Fungi</taxon>
        <taxon>Dikarya</taxon>
        <taxon>Ascomycota</taxon>
        <taxon>Pezizomycotina</taxon>
        <taxon>Leotiomycetes</taxon>
        <taxon>Helotiales</taxon>
        <taxon>Sclerotiniaceae</taxon>
        <taxon>Botryotinia</taxon>
    </lineage>
</organism>
<dbReference type="OrthoDB" id="194443at2759"/>
<comment type="caution">
    <text evidence="3">The sequence shown here is derived from an EMBL/GenBank/DDBJ whole genome shotgun (WGS) entry which is preliminary data.</text>
</comment>
<name>A0A4Y8D107_9HELO</name>
<dbReference type="CDD" id="cd18186">
    <property type="entry name" value="BTB_POZ_ZBTB_KLHL-like"/>
    <property type="match status" value="1"/>
</dbReference>
<dbReference type="PANTHER" id="PTHR47843">
    <property type="entry name" value="BTB DOMAIN-CONTAINING PROTEIN-RELATED"/>
    <property type="match status" value="1"/>
</dbReference>
<dbReference type="PROSITE" id="PS50097">
    <property type="entry name" value="BTB"/>
    <property type="match status" value="1"/>
</dbReference>
<dbReference type="Pfam" id="PF00651">
    <property type="entry name" value="BTB"/>
    <property type="match status" value="1"/>
</dbReference>
<feature type="region of interest" description="Disordered" evidence="1">
    <location>
        <begin position="1"/>
        <end position="33"/>
    </location>
</feature>
<dbReference type="InterPro" id="IPR000210">
    <property type="entry name" value="BTB/POZ_dom"/>
</dbReference>
<gene>
    <name evidence="3" type="ORF">BOTCAL_0215g00130</name>
</gene>
<dbReference type="Gene3D" id="3.30.710.10">
    <property type="entry name" value="Potassium Channel Kv1.1, Chain A"/>
    <property type="match status" value="1"/>
</dbReference>
<evidence type="ECO:0000313" key="3">
    <source>
        <dbReference type="EMBL" id="TEY57531.1"/>
    </source>
</evidence>
<evidence type="ECO:0000256" key="1">
    <source>
        <dbReference type="SAM" id="MobiDB-lite"/>
    </source>
</evidence>
<dbReference type="EMBL" id="PHWZ01000215">
    <property type="protein sequence ID" value="TEY57531.1"/>
    <property type="molecule type" value="Genomic_DNA"/>
</dbReference>
<feature type="domain" description="BTB" evidence="2">
    <location>
        <begin position="33"/>
        <end position="104"/>
    </location>
</feature>
<evidence type="ECO:0000313" key="4">
    <source>
        <dbReference type="Proteomes" id="UP000297299"/>
    </source>
</evidence>
<sequence length="248" mass="28765">MSTSTKSPAEDITTPPPPPPQNPKNKPFSSPNEMVTFIVGTGDKQDTFMIHKQIACEHSEVWDRAFNSAFIEGQTQTYHIEDADPEAFRLLTQWVYQEKFEHAHSREFSPRHNGDFYLIVQCMEEDGVLLRLWVLAEKFLIRGLQNYTMRVLCSKSLVCKLYLSSIELRYVFHNTGEESALRRFVTEQHCWGKTDSLHGQDLFSYPVEVLVDIIVVLKKQLPENVRARKYSQMTDDKYLVEENPTIES</sequence>
<accession>A0A4Y8D107</accession>
<evidence type="ECO:0000259" key="2">
    <source>
        <dbReference type="PROSITE" id="PS50097"/>
    </source>
</evidence>
<keyword evidence="4" id="KW-1185">Reference proteome</keyword>